<feature type="domain" description="Rad50/SbcC-type AAA" evidence="2">
    <location>
        <begin position="5"/>
        <end position="253"/>
    </location>
</feature>
<protein>
    <submittedName>
        <fullName evidence="3">Chromosome partition protein Smc</fullName>
    </submittedName>
</protein>
<dbReference type="Proteomes" id="UP000094056">
    <property type="component" value="Unassembled WGS sequence"/>
</dbReference>
<dbReference type="InterPro" id="IPR038729">
    <property type="entry name" value="Rad50/SbcC_AAA"/>
</dbReference>
<sequence length="650" mass="76018">MKLEKLKLKNYRQYKDCIIEFAYKNEEKQITVIQGAMGTGKTNILNAITWCLYNKEIHISDADKGLPIINNAALKGAKSGDILEVIVEADLLDKENKRMIFKRLLRVKKTDLTYGYTLIKDDTAKKENRFSVHYQISGDYKIADEPEHRVEIVAPKEIQEYFFFDGERLNEYFKNPNQENIKQEVFKISQLNLFEKVIGHLRIRENEYAKQLKDISPKADETKTLLDHVQNELKEKKNRLTELRKDKSELEKKSNEIAEKLRNYPSSAEVRDLQEKRELLEKNFDIWNNEIEELKQKHSDYLIKNAPLLLCYTAICEAEKKVSKKIDSGEIPPDYKRSFIQKLLENGKCICLTDISSDSPARNNIEKVLNECDEISDITEELIKERYELERMLKALNSFDKTRRQNSENINKLENRCKEASKEQKNIEDKLSKIGDYNIERWESILETTKRSSEEKMEEIARLKVEIESLQKDIEHCGKEYEKQVRKIKEHDELRNKLLFCRKAMDISEKLKNEIMNEIRSEIEVKTNQQFFTLIWKQENYKKVTISEGYNISVLDQNNKDSIGTLSAGERQVLALSFMAALNMVSGFDAPIVIDTPLGRISKEPKINIAKNLHKYLKGKQVTLLVTEEEYTEEVRKHMCTSVSLRISRG</sequence>
<feature type="coiled-coil region" evidence="1">
    <location>
        <begin position="219"/>
        <end position="297"/>
    </location>
</feature>
<dbReference type="PANTHER" id="PTHR32114:SF2">
    <property type="entry name" value="ABC TRANSPORTER ABCH.3"/>
    <property type="match status" value="1"/>
</dbReference>
<comment type="caution">
    <text evidence="3">The sequence shown here is derived from an EMBL/GenBank/DDBJ whole genome shotgun (WGS) entry which is preliminary data.</text>
</comment>
<feature type="coiled-coil region" evidence="1">
    <location>
        <begin position="396"/>
        <end position="480"/>
    </location>
</feature>
<keyword evidence="1" id="KW-0175">Coiled coil</keyword>
<dbReference type="EMBL" id="MAYW01000159">
    <property type="protein sequence ID" value="ODS30943.1"/>
    <property type="molecule type" value="Genomic_DNA"/>
</dbReference>
<dbReference type="Pfam" id="PF13476">
    <property type="entry name" value="AAA_23"/>
    <property type="match status" value="1"/>
</dbReference>
<dbReference type="AlphaFoldDB" id="A0A1E3X5J1"/>
<dbReference type="PANTHER" id="PTHR32114">
    <property type="entry name" value="ABC TRANSPORTER ABCH.3"/>
    <property type="match status" value="1"/>
</dbReference>
<accession>A0A1E3X5J1</accession>
<proteinExistence type="predicted"/>
<gene>
    <name evidence="3" type="primary">smc_4</name>
    <name evidence="3" type="ORF">SCARUB_03949</name>
</gene>
<name>A0A1E3X5J1_9BACT</name>
<organism evidence="3 4">
    <name type="scientific">Candidatus Scalindua rubra</name>
    <dbReference type="NCBI Taxonomy" id="1872076"/>
    <lineage>
        <taxon>Bacteria</taxon>
        <taxon>Pseudomonadati</taxon>
        <taxon>Planctomycetota</taxon>
        <taxon>Candidatus Brocadiia</taxon>
        <taxon>Candidatus Brocadiales</taxon>
        <taxon>Candidatus Scalinduaceae</taxon>
        <taxon>Candidatus Scalindua</taxon>
    </lineage>
</organism>
<evidence type="ECO:0000313" key="4">
    <source>
        <dbReference type="Proteomes" id="UP000094056"/>
    </source>
</evidence>
<dbReference type="SUPFAM" id="SSF52540">
    <property type="entry name" value="P-loop containing nucleoside triphosphate hydrolases"/>
    <property type="match status" value="2"/>
</dbReference>
<evidence type="ECO:0000313" key="3">
    <source>
        <dbReference type="EMBL" id="ODS30943.1"/>
    </source>
</evidence>
<evidence type="ECO:0000256" key="1">
    <source>
        <dbReference type="SAM" id="Coils"/>
    </source>
</evidence>
<evidence type="ECO:0000259" key="2">
    <source>
        <dbReference type="Pfam" id="PF13476"/>
    </source>
</evidence>
<dbReference type="Gene3D" id="3.40.50.300">
    <property type="entry name" value="P-loop containing nucleotide triphosphate hydrolases"/>
    <property type="match status" value="2"/>
</dbReference>
<dbReference type="InterPro" id="IPR027417">
    <property type="entry name" value="P-loop_NTPase"/>
</dbReference>
<reference evidence="3 4" key="1">
    <citation type="submission" date="2016-07" db="EMBL/GenBank/DDBJ databases">
        <title>Draft genome of Scalindua rubra, obtained from a brine-seawater interface in the Red Sea, sheds light on salt adaptation in anammox bacteria.</title>
        <authorList>
            <person name="Speth D.R."/>
            <person name="Lagkouvardos I."/>
            <person name="Wang Y."/>
            <person name="Qian P.-Y."/>
            <person name="Dutilh B.E."/>
            <person name="Jetten M.S."/>
        </authorList>
    </citation>
    <scope>NUCLEOTIDE SEQUENCE [LARGE SCALE GENOMIC DNA]</scope>
    <source>
        <strain evidence="3">BSI-1</strain>
    </source>
</reference>